<feature type="region of interest" description="Disordered" evidence="1">
    <location>
        <begin position="59"/>
        <end position="78"/>
    </location>
</feature>
<dbReference type="EMBL" id="JAGKHQ010000009">
    <property type="protein sequence ID" value="KAG7508273.1"/>
    <property type="molecule type" value="Genomic_DNA"/>
</dbReference>
<keyword evidence="3" id="KW-1185">Reference proteome</keyword>
<reference evidence="2 3" key="1">
    <citation type="journal article" date="2021" name="Sci. Rep.">
        <title>Chromosome anchoring in Senegalese sole (Solea senegalensis) reveals sex-associated markers and genome rearrangements in flatfish.</title>
        <authorList>
            <person name="Guerrero-Cozar I."/>
            <person name="Gomez-Garrido J."/>
            <person name="Berbel C."/>
            <person name="Martinez-Blanch J.F."/>
            <person name="Alioto T."/>
            <person name="Claros M.G."/>
            <person name="Gagnaire P.A."/>
            <person name="Manchado M."/>
        </authorList>
    </citation>
    <scope>NUCLEOTIDE SEQUENCE [LARGE SCALE GENOMIC DNA]</scope>
    <source>
        <strain evidence="2">Sse05_10M</strain>
    </source>
</reference>
<gene>
    <name evidence="2" type="ORF">JOB18_008826</name>
</gene>
<evidence type="ECO:0000313" key="2">
    <source>
        <dbReference type="EMBL" id="KAG7508273.1"/>
    </source>
</evidence>
<dbReference type="AlphaFoldDB" id="A0AAV6RUF0"/>
<organism evidence="2 3">
    <name type="scientific">Solea senegalensis</name>
    <name type="common">Senegalese sole</name>
    <dbReference type="NCBI Taxonomy" id="28829"/>
    <lineage>
        <taxon>Eukaryota</taxon>
        <taxon>Metazoa</taxon>
        <taxon>Chordata</taxon>
        <taxon>Craniata</taxon>
        <taxon>Vertebrata</taxon>
        <taxon>Euteleostomi</taxon>
        <taxon>Actinopterygii</taxon>
        <taxon>Neopterygii</taxon>
        <taxon>Teleostei</taxon>
        <taxon>Neoteleostei</taxon>
        <taxon>Acanthomorphata</taxon>
        <taxon>Carangaria</taxon>
        <taxon>Pleuronectiformes</taxon>
        <taxon>Pleuronectoidei</taxon>
        <taxon>Soleidae</taxon>
        <taxon>Solea</taxon>
    </lineage>
</organism>
<sequence length="78" mass="8884">MIRKVQTVEPFTDLKTLVHFQTVTCGIVLPQNIFQVSSVRNWTRGLVIILEKGNPTAWSGNTERRLKGEEGTSHSYLR</sequence>
<feature type="compositionally biased region" description="Basic and acidic residues" evidence="1">
    <location>
        <begin position="62"/>
        <end position="72"/>
    </location>
</feature>
<name>A0AAV6RUF0_SOLSE</name>
<dbReference type="Proteomes" id="UP000693946">
    <property type="component" value="Linkage Group LG17"/>
</dbReference>
<evidence type="ECO:0000256" key="1">
    <source>
        <dbReference type="SAM" id="MobiDB-lite"/>
    </source>
</evidence>
<accession>A0AAV6RUF0</accession>
<proteinExistence type="predicted"/>
<evidence type="ECO:0000313" key="3">
    <source>
        <dbReference type="Proteomes" id="UP000693946"/>
    </source>
</evidence>
<comment type="caution">
    <text evidence="2">The sequence shown here is derived from an EMBL/GenBank/DDBJ whole genome shotgun (WGS) entry which is preliminary data.</text>
</comment>
<protein>
    <submittedName>
        <fullName evidence="2">Uncharacterized protein</fullName>
    </submittedName>
</protein>